<proteinExistence type="inferred from homology"/>
<dbReference type="PANTHER" id="PTHR43477:SF1">
    <property type="entry name" value="DIHYDROANTICAPSIN 7-DEHYDROGENASE"/>
    <property type="match status" value="1"/>
</dbReference>
<dbReference type="CDD" id="cd05233">
    <property type="entry name" value="SDR_c"/>
    <property type="match status" value="1"/>
</dbReference>
<name>A0A2K8N4G3_9BACL</name>
<organism evidence="3 4">
    <name type="scientific">Kyrpidia spormannii</name>
    <dbReference type="NCBI Taxonomy" id="2055160"/>
    <lineage>
        <taxon>Bacteria</taxon>
        <taxon>Bacillati</taxon>
        <taxon>Bacillota</taxon>
        <taxon>Bacilli</taxon>
        <taxon>Bacillales</taxon>
        <taxon>Alicyclobacillaceae</taxon>
        <taxon>Kyrpidia</taxon>
    </lineage>
</organism>
<dbReference type="PANTHER" id="PTHR43477">
    <property type="entry name" value="DIHYDROANTICAPSIN 7-DEHYDROGENASE"/>
    <property type="match status" value="1"/>
</dbReference>
<evidence type="ECO:0000256" key="1">
    <source>
        <dbReference type="ARBA" id="ARBA00006484"/>
    </source>
</evidence>
<dbReference type="NCBIfam" id="NF005559">
    <property type="entry name" value="PRK07231.1"/>
    <property type="match status" value="1"/>
</dbReference>
<dbReference type="Proteomes" id="UP000231932">
    <property type="component" value="Chromosome"/>
</dbReference>
<evidence type="ECO:0000313" key="4">
    <source>
        <dbReference type="Proteomes" id="UP000231932"/>
    </source>
</evidence>
<keyword evidence="4" id="KW-1185">Reference proteome</keyword>
<dbReference type="AlphaFoldDB" id="A0A2K8N4G3"/>
<dbReference type="InterPro" id="IPR051122">
    <property type="entry name" value="SDR_DHRS6-like"/>
</dbReference>
<sequence length="251" mass="26229">MKLQGKTALITGAGSGMGRAMAALFAAEGAAVAVVDVVEDRVREVVESIQNQGAQVIGITADVSKQEEIDRMVETATGRFGRLDILCNNAGVMDGFHPVGEVSDELWDRVMGINLEGPFRTCRLVVPMMVKQGGGVIVNTASVGGLFGGRAGTAYTVSKHGLIGLTKSIAWYYHDQGIRCNAICPGGIETAIGAGPNPSEIGFSYVQRGLATSPPPGSPEDVAHLALFLVSDDSKYINGATVVIDGGWTTY</sequence>
<protein>
    <submittedName>
        <fullName evidence="3">3-ketoacyl-ACP reductase</fullName>
    </submittedName>
</protein>
<dbReference type="SUPFAM" id="SSF51735">
    <property type="entry name" value="NAD(P)-binding Rossmann-fold domains"/>
    <property type="match status" value="1"/>
</dbReference>
<comment type="similarity">
    <text evidence="1">Belongs to the short-chain dehydrogenases/reductases (SDR) family.</text>
</comment>
<dbReference type="FunFam" id="3.40.50.720:FF:000084">
    <property type="entry name" value="Short-chain dehydrogenase reductase"/>
    <property type="match status" value="1"/>
</dbReference>
<dbReference type="InterPro" id="IPR036291">
    <property type="entry name" value="NAD(P)-bd_dom_sf"/>
</dbReference>
<dbReference type="OrthoDB" id="125587at2"/>
<dbReference type="Gene3D" id="3.40.50.720">
    <property type="entry name" value="NAD(P)-binding Rossmann-like Domain"/>
    <property type="match status" value="1"/>
</dbReference>
<evidence type="ECO:0000313" key="3">
    <source>
        <dbReference type="EMBL" id="ATY84288.1"/>
    </source>
</evidence>
<keyword evidence="2" id="KW-0560">Oxidoreductase</keyword>
<evidence type="ECO:0000256" key="2">
    <source>
        <dbReference type="ARBA" id="ARBA00023002"/>
    </source>
</evidence>
<dbReference type="EMBL" id="CP024955">
    <property type="protein sequence ID" value="ATY84288.1"/>
    <property type="molecule type" value="Genomic_DNA"/>
</dbReference>
<gene>
    <name evidence="3" type="ORF">CVV65_04420</name>
</gene>
<dbReference type="InterPro" id="IPR002347">
    <property type="entry name" value="SDR_fam"/>
</dbReference>
<dbReference type="RefSeq" id="WP_100667115.1">
    <property type="nucleotide sequence ID" value="NZ_CP024955.1"/>
</dbReference>
<accession>A0A2K8N4G3</accession>
<dbReference type="GO" id="GO:0008206">
    <property type="term" value="P:bile acid metabolic process"/>
    <property type="evidence" value="ECO:0007669"/>
    <property type="project" value="UniProtKB-ARBA"/>
</dbReference>
<dbReference type="KEGG" id="kyr:CVV65_04420"/>
<reference evidence="4" key="1">
    <citation type="submission" date="2017-11" db="EMBL/GenBank/DDBJ databases">
        <title>Complete Genome Sequence of Kyrpidia sp. Strain EA-1, a thermophilic, hydrogen-oxidizing Bacterium, isolated from the Azores.</title>
        <authorList>
            <person name="Reiner J.E."/>
            <person name="Lapp C.J."/>
            <person name="Bunk B."/>
            <person name="Gescher J."/>
        </authorList>
    </citation>
    <scope>NUCLEOTIDE SEQUENCE [LARGE SCALE GENOMIC DNA]</scope>
    <source>
        <strain evidence="4">EA-1</strain>
    </source>
</reference>
<dbReference type="PRINTS" id="PR00080">
    <property type="entry name" value="SDRFAMILY"/>
</dbReference>
<dbReference type="Pfam" id="PF13561">
    <property type="entry name" value="adh_short_C2"/>
    <property type="match status" value="1"/>
</dbReference>
<dbReference type="PRINTS" id="PR00081">
    <property type="entry name" value="GDHRDH"/>
</dbReference>
<dbReference type="PROSITE" id="PS00061">
    <property type="entry name" value="ADH_SHORT"/>
    <property type="match status" value="1"/>
</dbReference>
<dbReference type="InterPro" id="IPR020904">
    <property type="entry name" value="Sc_DH/Rdtase_CS"/>
</dbReference>
<dbReference type="GO" id="GO:0016491">
    <property type="term" value="F:oxidoreductase activity"/>
    <property type="evidence" value="ECO:0007669"/>
    <property type="project" value="UniProtKB-KW"/>
</dbReference>